<organism evidence="2 3">
    <name type="scientific">Nocardioides ginsengisegetis</name>
    <dbReference type="NCBI Taxonomy" id="661491"/>
    <lineage>
        <taxon>Bacteria</taxon>
        <taxon>Bacillati</taxon>
        <taxon>Actinomycetota</taxon>
        <taxon>Actinomycetes</taxon>
        <taxon>Propionibacteriales</taxon>
        <taxon>Nocardioidaceae</taxon>
        <taxon>Nocardioides</taxon>
    </lineage>
</organism>
<dbReference type="Proteomes" id="UP000580910">
    <property type="component" value="Unassembled WGS sequence"/>
</dbReference>
<dbReference type="RefSeq" id="WP_125038301.1">
    <property type="nucleotide sequence ID" value="NZ_JACGXA010000001.1"/>
</dbReference>
<keyword evidence="3" id="KW-1185">Reference proteome</keyword>
<dbReference type="AlphaFoldDB" id="A0A7W3PAG8"/>
<proteinExistence type="predicted"/>
<sequence length="112" mass="12063">MNRMLGAALVAAAFTAGSFGAGVAAGAASGGQDAYKPFADTIVDITGDKVHGFTIKRYDGSELSPPTDSEARAECREYDTELDRTRCRVETRVWYRDLGQTKRALNFAKHGS</sequence>
<accession>A0A7W3PAG8</accession>
<evidence type="ECO:0000313" key="2">
    <source>
        <dbReference type="EMBL" id="MBA8804720.1"/>
    </source>
</evidence>
<evidence type="ECO:0000313" key="3">
    <source>
        <dbReference type="Proteomes" id="UP000580910"/>
    </source>
</evidence>
<dbReference type="EMBL" id="JACGXA010000001">
    <property type="protein sequence ID" value="MBA8804720.1"/>
    <property type="molecule type" value="Genomic_DNA"/>
</dbReference>
<evidence type="ECO:0008006" key="4">
    <source>
        <dbReference type="Google" id="ProtNLM"/>
    </source>
</evidence>
<feature type="signal peptide" evidence="1">
    <location>
        <begin position="1"/>
        <end position="20"/>
    </location>
</feature>
<reference evidence="2 3" key="1">
    <citation type="submission" date="2020-07" db="EMBL/GenBank/DDBJ databases">
        <title>Sequencing the genomes of 1000 actinobacteria strains.</title>
        <authorList>
            <person name="Klenk H.-P."/>
        </authorList>
    </citation>
    <scope>NUCLEOTIDE SEQUENCE [LARGE SCALE GENOMIC DNA]</scope>
    <source>
        <strain evidence="2 3">DSM 21349</strain>
    </source>
</reference>
<name>A0A7W3PAG8_9ACTN</name>
<feature type="chain" id="PRO_5039102772" description="UrcA family protein" evidence="1">
    <location>
        <begin position="21"/>
        <end position="112"/>
    </location>
</feature>
<gene>
    <name evidence="2" type="ORF">FB382_003011</name>
</gene>
<comment type="caution">
    <text evidence="2">The sequence shown here is derived from an EMBL/GenBank/DDBJ whole genome shotgun (WGS) entry which is preliminary data.</text>
</comment>
<protein>
    <recommendedName>
        <fullName evidence="4">UrcA family protein</fullName>
    </recommendedName>
</protein>
<keyword evidence="1" id="KW-0732">Signal</keyword>
<evidence type="ECO:0000256" key="1">
    <source>
        <dbReference type="SAM" id="SignalP"/>
    </source>
</evidence>